<accession>A0A2N3KIJ1</accession>
<organism evidence="1 2">
    <name type="scientific">Thalassospira marina</name>
    <dbReference type="NCBI Taxonomy" id="2048283"/>
    <lineage>
        <taxon>Bacteria</taxon>
        <taxon>Pseudomonadati</taxon>
        <taxon>Pseudomonadota</taxon>
        <taxon>Alphaproteobacteria</taxon>
        <taxon>Rhodospirillales</taxon>
        <taxon>Thalassospiraceae</taxon>
        <taxon>Thalassospira</taxon>
    </lineage>
</organism>
<protein>
    <submittedName>
        <fullName evidence="1">Uncharacterized protein</fullName>
    </submittedName>
</protein>
<evidence type="ECO:0000313" key="2">
    <source>
        <dbReference type="Proteomes" id="UP000233597"/>
    </source>
</evidence>
<sequence>MSALVGISWRSRDMHQSIASASLNEQAAIRPGLERPAFTGARPLKIKPYRIIVSGIRITF</sequence>
<evidence type="ECO:0000313" key="1">
    <source>
        <dbReference type="EMBL" id="PKR50387.1"/>
    </source>
</evidence>
<comment type="caution">
    <text evidence="1">The sequence shown here is derived from an EMBL/GenBank/DDBJ whole genome shotgun (WGS) entry which is preliminary data.</text>
</comment>
<reference evidence="1 2" key="1">
    <citation type="submission" date="2017-09" db="EMBL/GenBank/DDBJ databases">
        <title>Biodiversity and function of Thalassospira species in the particle-attached aromatic-hydrocarbon-degrading consortia from the surface seawater of the South China Sea.</title>
        <authorList>
            <person name="Dong C."/>
            <person name="Liu R."/>
            <person name="Shao Z."/>
        </authorList>
    </citation>
    <scope>NUCLEOTIDE SEQUENCE [LARGE SCALE GENOMIC DNA]</scope>
    <source>
        <strain evidence="1 2">CSC1P2</strain>
    </source>
</reference>
<name>A0A2N3KIJ1_9PROT</name>
<gene>
    <name evidence="1" type="ORF">COO20_21120</name>
</gene>
<proteinExistence type="predicted"/>
<dbReference type="Proteomes" id="UP000233597">
    <property type="component" value="Unassembled WGS sequence"/>
</dbReference>
<dbReference type="EMBL" id="NWTK01000017">
    <property type="protein sequence ID" value="PKR50387.1"/>
    <property type="molecule type" value="Genomic_DNA"/>
</dbReference>
<dbReference type="AlphaFoldDB" id="A0A2N3KIJ1"/>